<dbReference type="Gene3D" id="1.10.3820.10">
    <property type="entry name" value="Di-heme elbow motif domain"/>
    <property type="match status" value="1"/>
</dbReference>
<evidence type="ECO:0000256" key="5">
    <source>
        <dbReference type="ARBA" id="ARBA00022617"/>
    </source>
</evidence>
<gene>
    <name evidence="15" type="ORF">MNBD_GAMMA26-2268</name>
</gene>
<dbReference type="EMBL" id="UOFX01000044">
    <property type="protein sequence ID" value="VAX09059.1"/>
    <property type="molecule type" value="Genomic_DNA"/>
</dbReference>
<accession>A0A3B1AST1</accession>
<organism evidence="15">
    <name type="scientific">hydrothermal vent metagenome</name>
    <dbReference type="NCBI Taxonomy" id="652676"/>
    <lineage>
        <taxon>unclassified sequences</taxon>
        <taxon>metagenomes</taxon>
        <taxon>ecological metagenomes</taxon>
    </lineage>
</organism>
<dbReference type="InterPro" id="IPR036280">
    <property type="entry name" value="Multihaem_cyt_sf"/>
</dbReference>
<dbReference type="PIRSF" id="PIRSF000013">
    <property type="entry name" value="4_hem_cytochrm_NapC"/>
    <property type="match status" value="1"/>
</dbReference>
<evidence type="ECO:0000256" key="1">
    <source>
        <dbReference type="ARBA" id="ARBA00004162"/>
    </source>
</evidence>
<feature type="domain" description="NapC/NirT cytochrome c N-terminal" evidence="14">
    <location>
        <begin position="16"/>
        <end position="180"/>
    </location>
</feature>
<keyword evidence="6 13" id="KW-0812">Transmembrane</keyword>
<dbReference type="InterPro" id="IPR005126">
    <property type="entry name" value="NapC/NirT_cyt_c_N"/>
</dbReference>
<reference evidence="15" key="1">
    <citation type="submission" date="2018-06" db="EMBL/GenBank/DDBJ databases">
        <authorList>
            <person name="Zhirakovskaya E."/>
        </authorList>
    </citation>
    <scope>NUCLEOTIDE SEQUENCE</scope>
</reference>
<dbReference type="InterPro" id="IPR038266">
    <property type="entry name" value="NapC/NirT_cytc_sf"/>
</dbReference>
<evidence type="ECO:0000256" key="7">
    <source>
        <dbReference type="ARBA" id="ARBA00022723"/>
    </source>
</evidence>
<evidence type="ECO:0000256" key="3">
    <source>
        <dbReference type="ARBA" id="ARBA00022448"/>
    </source>
</evidence>
<evidence type="ECO:0000256" key="2">
    <source>
        <dbReference type="ARBA" id="ARBA00007395"/>
    </source>
</evidence>
<dbReference type="Pfam" id="PF03264">
    <property type="entry name" value="Cytochrom_NNT"/>
    <property type="match status" value="1"/>
</dbReference>
<evidence type="ECO:0000256" key="6">
    <source>
        <dbReference type="ARBA" id="ARBA00022692"/>
    </source>
</evidence>
<keyword evidence="11 13" id="KW-0472">Membrane</keyword>
<evidence type="ECO:0000256" key="13">
    <source>
        <dbReference type="SAM" id="Phobius"/>
    </source>
</evidence>
<evidence type="ECO:0000313" key="15">
    <source>
        <dbReference type="EMBL" id="VAX09059.1"/>
    </source>
</evidence>
<dbReference type="SUPFAM" id="SSF48695">
    <property type="entry name" value="Multiheme cytochromes"/>
    <property type="match status" value="1"/>
</dbReference>
<dbReference type="GO" id="GO:0019333">
    <property type="term" value="P:denitrification pathway"/>
    <property type="evidence" value="ECO:0007669"/>
    <property type="project" value="InterPro"/>
</dbReference>
<feature type="transmembrane region" description="Helical" evidence="13">
    <location>
        <begin position="16"/>
        <end position="37"/>
    </location>
</feature>
<dbReference type="InterPro" id="IPR051174">
    <property type="entry name" value="Cytochrome_c-type_ET"/>
</dbReference>
<keyword evidence="3" id="KW-0813">Transport</keyword>
<evidence type="ECO:0000256" key="12">
    <source>
        <dbReference type="SAM" id="MobiDB-lite"/>
    </source>
</evidence>
<evidence type="ECO:0000259" key="14">
    <source>
        <dbReference type="Pfam" id="PF03264"/>
    </source>
</evidence>
<dbReference type="InterPro" id="IPR024717">
    <property type="entry name" value="NapC/NirT/NrfH"/>
</dbReference>
<dbReference type="GO" id="GO:0020037">
    <property type="term" value="F:heme binding"/>
    <property type="evidence" value="ECO:0007669"/>
    <property type="project" value="InterPro"/>
</dbReference>
<comment type="similarity">
    <text evidence="2">Belongs to the NapC/NirT/NrfH family.</text>
</comment>
<dbReference type="GO" id="GO:0009061">
    <property type="term" value="P:anaerobic respiration"/>
    <property type="evidence" value="ECO:0007669"/>
    <property type="project" value="TreeGrafter"/>
</dbReference>
<comment type="subcellular location">
    <subcellularLocation>
        <location evidence="1">Cell membrane</location>
        <topology evidence="1">Single-pass membrane protein</topology>
    </subcellularLocation>
</comment>
<keyword evidence="4" id="KW-1003">Cell membrane</keyword>
<name>A0A3B1AST1_9ZZZZ</name>
<proteinExistence type="inferred from homology"/>
<evidence type="ECO:0000256" key="10">
    <source>
        <dbReference type="ARBA" id="ARBA00023004"/>
    </source>
</evidence>
<evidence type="ECO:0000256" key="11">
    <source>
        <dbReference type="ARBA" id="ARBA00023136"/>
    </source>
</evidence>
<evidence type="ECO:0000256" key="8">
    <source>
        <dbReference type="ARBA" id="ARBA00022982"/>
    </source>
</evidence>
<dbReference type="GO" id="GO:0009055">
    <property type="term" value="F:electron transfer activity"/>
    <property type="evidence" value="ECO:0007669"/>
    <property type="project" value="TreeGrafter"/>
</dbReference>
<evidence type="ECO:0000256" key="4">
    <source>
        <dbReference type="ARBA" id="ARBA00022475"/>
    </source>
</evidence>
<keyword evidence="8" id="KW-0249">Electron transport</keyword>
<keyword evidence="9 13" id="KW-1133">Transmembrane helix</keyword>
<dbReference type="GO" id="GO:0005886">
    <property type="term" value="C:plasma membrane"/>
    <property type="evidence" value="ECO:0007669"/>
    <property type="project" value="UniProtKB-SubCell"/>
</dbReference>
<dbReference type="FunFam" id="1.10.3820.10:FF:000001">
    <property type="entry name" value="Cytochrome c-type protein"/>
    <property type="match status" value="1"/>
</dbReference>
<dbReference type="AlphaFoldDB" id="A0A3B1AST1"/>
<keyword evidence="5" id="KW-0349">Heme</keyword>
<feature type="region of interest" description="Disordered" evidence="12">
    <location>
        <begin position="149"/>
        <end position="190"/>
    </location>
</feature>
<keyword evidence="7" id="KW-0479">Metal-binding</keyword>
<dbReference type="PANTHER" id="PTHR30333">
    <property type="entry name" value="CYTOCHROME C-TYPE PROTEIN"/>
    <property type="match status" value="1"/>
</dbReference>
<protein>
    <recommendedName>
        <fullName evidence="14">NapC/NirT cytochrome c N-terminal domain-containing protein</fullName>
    </recommendedName>
</protein>
<sequence>MVRHKIAIQTGQPRSLLSLILAFTGGALCIILLNMGINYTNTQEFCVSCHSMTFNLEEFKKTIHFKNPSGVQAKCQDCHVPQEFIPRLKAKIMAAPDVIHELLGTMDTREKFDQRRWRLANRVWDKMEANNSMACRSCHALAQMDLAEQDKSARKRHARAESEGKTCINCHKGIAHQEPQEPEEPSAPST</sequence>
<dbReference type="GO" id="GO:0046872">
    <property type="term" value="F:metal ion binding"/>
    <property type="evidence" value="ECO:0007669"/>
    <property type="project" value="UniProtKB-KW"/>
</dbReference>
<evidence type="ECO:0000256" key="9">
    <source>
        <dbReference type="ARBA" id="ARBA00022989"/>
    </source>
</evidence>
<dbReference type="PANTHER" id="PTHR30333:SF3">
    <property type="entry name" value="CYTOCHROME C-TYPE PROTEIN TORY"/>
    <property type="match status" value="1"/>
</dbReference>
<keyword evidence="10" id="KW-0408">Iron</keyword>